<dbReference type="Proteomes" id="UP000243528">
    <property type="component" value="Unassembled WGS sequence"/>
</dbReference>
<keyword evidence="2" id="KW-1185">Reference proteome</keyword>
<organism evidence="1 2">
    <name type="scientific">Haloactinopolyspora alba</name>
    <dbReference type="NCBI Taxonomy" id="648780"/>
    <lineage>
        <taxon>Bacteria</taxon>
        <taxon>Bacillati</taxon>
        <taxon>Actinomycetota</taxon>
        <taxon>Actinomycetes</taxon>
        <taxon>Jiangellales</taxon>
        <taxon>Jiangellaceae</taxon>
        <taxon>Haloactinopolyspora</taxon>
    </lineage>
</organism>
<name>A0A2P8DZ61_9ACTN</name>
<dbReference type="AlphaFoldDB" id="A0A2P8DZ61"/>
<reference evidence="1 2" key="1">
    <citation type="submission" date="2018-03" db="EMBL/GenBank/DDBJ databases">
        <title>Genomic Encyclopedia of Archaeal and Bacterial Type Strains, Phase II (KMG-II): from individual species to whole genera.</title>
        <authorList>
            <person name="Goeker M."/>
        </authorList>
    </citation>
    <scope>NUCLEOTIDE SEQUENCE [LARGE SCALE GENOMIC DNA]</scope>
    <source>
        <strain evidence="1 2">DSM 45211</strain>
    </source>
</reference>
<comment type="caution">
    <text evidence="1">The sequence shown here is derived from an EMBL/GenBank/DDBJ whole genome shotgun (WGS) entry which is preliminary data.</text>
</comment>
<dbReference type="EMBL" id="PYGE01000010">
    <property type="protein sequence ID" value="PSL02506.1"/>
    <property type="molecule type" value="Genomic_DNA"/>
</dbReference>
<protein>
    <submittedName>
        <fullName evidence="1">Uncharacterized protein</fullName>
    </submittedName>
</protein>
<evidence type="ECO:0000313" key="1">
    <source>
        <dbReference type="EMBL" id="PSL02506.1"/>
    </source>
</evidence>
<sequence length="66" mass="7177">MTAPATTADVIVRYDPDQVNECVITGEDGKTVVTFGPNLPTGHEHGETMLMHILRVLVAPDWGDDE</sequence>
<proteinExistence type="predicted"/>
<accession>A0A2P8DZ61</accession>
<evidence type="ECO:0000313" key="2">
    <source>
        <dbReference type="Proteomes" id="UP000243528"/>
    </source>
</evidence>
<gene>
    <name evidence="1" type="ORF">CLV30_110160</name>
</gene>